<dbReference type="EMBL" id="OY731401">
    <property type="protein sequence ID" value="CAJ1946999.1"/>
    <property type="molecule type" value="Genomic_DNA"/>
</dbReference>
<sequence>MMGSRGESLRGWGATAMQLGQSWCGGGEYSRSRDYLDPREHEFATVREQTAEAAGDLGSRLPGVLVTMASGGAGRRLAAAARRGDEARWMRLSSE</sequence>
<dbReference type="AlphaFoldDB" id="A0AA86VEW9"/>
<reference evidence="1" key="1">
    <citation type="submission" date="2023-10" db="EMBL/GenBank/DDBJ databases">
        <authorList>
            <person name="Domelevo Entfellner J.-B."/>
        </authorList>
    </citation>
    <scope>NUCLEOTIDE SEQUENCE</scope>
</reference>
<name>A0AA86VEW9_9FABA</name>
<protein>
    <submittedName>
        <fullName evidence="1">Uncharacterized protein</fullName>
    </submittedName>
</protein>
<dbReference type="Proteomes" id="UP001189624">
    <property type="component" value="Chromosome 4"/>
</dbReference>
<organism evidence="1 2">
    <name type="scientific">Sphenostylis stenocarpa</name>
    <dbReference type="NCBI Taxonomy" id="92480"/>
    <lineage>
        <taxon>Eukaryota</taxon>
        <taxon>Viridiplantae</taxon>
        <taxon>Streptophyta</taxon>
        <taxon>Embryophyta</taxon>
        <taxon>Tracheophyta</taxon>
        <taxon>Spermatophyta</taxon>
        <taxon>Magnoliopsida</taxon>
        <taxon>eudicotyledons</taxon>
        <taxon>Gunneridae</taxon>
        <taxon>Pentapetalae</taxon>
        <taxon>rosids</taxon>
        <taxon>fabids</taxon>
        <taxon>Fabales</taxon>
        <taxon>Fabaceae</taxon>
        <taxon>Papilionoideae</taxon>
        <taxon>50 kb inversion clade</taxon>
        <taxon>NPAAA clade</taxon>
        <taxon>indigoferoid/millettioid clade</taxon>
        <taxon>Phaseoleae</taxon>
        <taxon>Sphenostylis</taxon>
    </lineage>
</organism>
<evidence type="ECO:0000313" key="1">
    <source>
        <dbReference type="EMBL" id="CAJ1946999.1"/>
    </source>
</evidence>
<accession>A0AA86VEW9</accession>
<keyword evidence="2" id="KW-1185">Reference proteome</keyword>
<dbReference type="Gramene" id="rna-AYBTSS11_LOCUS12428">
    <property type="protein sequence ID" value="CAJ1946999.1"/>
    <property type="gene ID" value="gene-AYBTSS11_LOCUS12428"/>
</dbReference>
<proteinExistence type="predicted"/>
<gene>
    <name evidence="1" type="ORF">AYBTSS11_LOCUS12428</name>
</gene>
<evidence type="ECO:0000313" key="2">
    <source>
        <dbReference type="Proteomes" id="UP001189624"/>
    </source>
</evidence>